<dbReference type="InParanoid" id="E4WZW3"/>
<feature type="compositionally biased region" description="Low complexity" evidence="1">
    <location>
        <begin position="264"/>
        <end position="273"/>
    </location>
</feature>
<feature type="transmembrane region" description="Helical" evidence="2">
    <location>
        <begin position="12"/>
        <end position="33"/>
    </location>
</feature>
<accession>E4WZW3</accession>
<evidence type="ECO:0000256" key="2">
    <source>
        <dbReference type="SAM" id="Phobius"/>
    </source>
</evidence>
<organism evidence="3">
    <name type="scientific">Oikopleura dioica</name>
    <name type="common">Tunicate</name>
    <dbReference type="NCBI Taxonomy" id="34765"/>
    <lineage>
        <taxon>Eukaryota</taxon>
        <taxon>Metazoa</taxon>
        <taxon>Chordata</taxon>
        <taxon>Tunicata</taxon>
        <taxon>Appendicularia</taxon>
        <taxon>Copelata</taxon>
        <taxon>Oikopleuridae</taxon>
        <taxon>Oikopleura</taxon>
    </lineage>
</organism>
<dbReference type="AlphaFoldDB" id="E4WZW3"/>
<feature type="transmembrane region" description="Helical" evidence="2">
    <location>
        <begin position="54"/>
        <end position="76"/>
    </location>
</feature>
<dbReference type="EMBL" id="FN653019">
    <property type="protein sequence ID" value="CBY22709.1"/>
    <property type="molecule type" value="Genomic_DNA"/>
</dbReference>
<feature type="transmembrane region" description="Helical" evidence="2">
    <location>
        <begin position="108"/>
        <end position="127"/>
    </location>
</feature>
<protein>
    <submittedName>
        <fullName evidence="3">Uncharacterized protein</fullName>
    </submittedName>
</protein>
<name>E4WZW3_OIKDI</name>
<gene>
    <name evidence="3" type="ORF">GSOID_T00013478001</name>
</gene>
<feature type="compositionally biased region" description="Low complexity" evidence="1">
    <location>
        <begin position="240"/>
        <end position="257"/>
    </location>
</feature>
<feature type="region of interest" description="Disordered" evidence="1">
    <location>
        <begin position="311"/>
        <end position="342"/>
    </location>
</feature>
<evidence type="ECO:0000256" key="1">
    <source>
        <dbReference type="SAM" id="MobiDB-lite"/>
    </source>
</evidence>
<sequence length="342" mass="36714">MKNSLNFWNSAVRVGGCLWAVLLVGFVVEVGLYETMCQHSPDIFAASCHLSGDLISFVCYSLFIFTAVVVGCQIIKGASHTPPAARSFKTPLALKKDKLFKQIASSTALVRLTILTIAALVLLYIFLKSKVLIPQLLSGFEPADHPKLAILNVFMYVLNTLALIGVILYASQELNKLNQSLVDPVGTRRKKLAAEQAKDALGDESPAPISSVPLRLNKYTDQIQIIRSSTKASLEKTPESHSSSTSGIGSCSPASSSPGGGLAGSTPPASSAPKFKTQQQPARINCETAQKIIVPENQGWKYCKILCPAPARPGPDQKSGPRPGPARSGPKLCNMQKMTNFY</sequence>
<feature type="region of interest" description="Disordered" evidence="1">
    <location>
        <begin position="230"/>
        <end position="281"/>
    </location>
</feature>
<keyword evidence="4" id="KW-1185">Reference proteome</keyword>
<feature type="transmembrane region" description="Helical" evidence="2">
    <location>
        <begin position="148"/>
        <end position="170"/>
    </location>
</feature>
<dbReference type="Proteomes" id="UP000001307">
    <property type="component" value="Unassembled WGS sequence"/>
</dbReference>
<proteinExistence type="predicted"/>
<keyword evidence="2" id="KW-0812">Transmembrane</keyword>
<evidence type="ECO:0000313" key="4">
    <source>
        <dbReference type="Proteomes" id="UP000001307"/>
    </source>
</evidence>
<keyword evidence="2" id="KW-1133">Transmembrane helix</keyword>
<evidence type="ECO:0000313" key="3">
    <source>
        <dbReference type="EMBL" id="CBY22709.1"/>
    </source>
</evidence>
<reference evidence="3" key="1">
    <citation type="journal article" date="2010" name="Science">
        <title>Plasticity of animal genome architecture unmasked by rapid evolution of a pelagic tunicate.</title>
        <authorList>
            <person name="Denoeud F."/>
            <person name="Henriet S."/>
            <person name="Mungpakdee S."/>
            <person name="Aury J.M."/>
            <person name="Da Silva C."/>
            <person name="Brinkmann H."/>
            <person name="Mikhaleva J."/>
            <person name="Olsen L.C."/>
            <person name="Jubin C."/>
            <person name="Canestro C."/>
            <person name="Bouquet J.M."/>
            <person name="Danks G."/>
            <person name="Poulain J."/>
            <person name="Campsteijn C."/>
            <person name="Adamski M."/>
            <person name="Cross I."/>
            <person name="Yadetie F."/>
            <person name="Muffato M."/>
            <person name="Louis A."/>
            <person name="Butcher S."/>
            <person name="Tsagkogeorga G."/>
            <person name="Konrad A."/>
            <person name="Singh S."/>
            <person name="Jensen M.F."/>
            <person name="Cong E.H."/>
            <person name="Eikeseth-Otteraa H."/>
            <person name="Noel B."/>
            <person name="Anthouard V."/>
            <person name="Porcel B.M."/>
            <person name="Kachouri-Lafond R."/>
            <person name="Nishino A."/>
            <person name="Ugolini M."/>
            <person name="Chourrout P."/>
            <person name="Nishida H."/>
            <person name="Aasland R."/>
            <person name="Huzurbazar S."/>
            <person name="Westhof E."/>
            <person name="Delsuc F."/>
            <person name="Lehrach H."/>
            <person name="Reinhardt R."/>
            <person name="Weissenbach J."/>
            <person name="Roy S.W."/>
            <person name="Artiguenave F."/>
            <person name="Postlethwait J.H."/>
            <person name="Manak J.R."/>
            <person name="Thompson E.M."/>
            <person name="Jaillon O."/>
            <person name="Du Pasquier L."/>
            <person name="Boudinot P."/>
            <person name="Liberles D.A."/>
            <person name="Volff J.N."/>
            <person name="Philippe H."/>
            <person name="Lenhard B."/>
            <person name="Roest Crollius H."/>
            <person name="Wincker P."/>
            <person name="Chourrout D."/>
        </authorList>
    </citation>
    <scope>NUCLEOTIDE SEQUENCE [LARGE SCALE GENOMIC DNA]</scope>
</reference>
<keyword evidence="2" id="KW-0472">Membrane</keyword>
<dbReference type="OrthoDB" id="10419360at2759"/>